<dbReference type="Proteomes" id="UP000325902">
    <property type="component" value="Unassembled WGS sequence"/>
</dbReference>
<organism evidence="2 3">
    <name type="scientific">Lasiodiplodia theobromae</name>
    <dbReference type="NCBI Taxonomy" id="45133"/>
    <lineage>
        <taxon>Eukaryota</taxon>
        <taxon>Fungi</taxon>
        <taxon>Dikarya</taxon>
        <taxon>Ascomycota</taxon>
        <taxon>Pezizomycotina</taxon>
        <taxon>Dothideomycetes</taxon>
        <taxon>Dothideomycetes incertae sedis</taxon>
        <taxon>Botryosphaeriales</taxon>
        <taxon>Botryosphaeriaceae</taxon>
        <taxon>Lasiodiplodia</taxon>
    </lineage>
</organism>
<accession>A0A5N5DST1</accession>
<evidence type="ECO:0000256" key="1">
    <source>
        <dbReference type="SAM" id="MobiDB-lite"/>
    </source>
</evidence>
<feature type="region of interest" description="Disordered" evidence="1">
    <location>
        <begin position="1"/>
        <end position="24"/>
    </location>
</feature>
<dbReference type="EMBL" id="VCHE01000001">
    <property type="protein sequence ID" value="KAB2581089.1"/>
    <property type="molecule type" value="Genomic_DNA"/>
</dbReference>
<reference evidence="2 3" key="1">
    <citation type="journal article" date="2019" name="Sci. Rep.">
        <title>A multi-omics analysis of the grapevine pathogen Lasiodiplodia theobromae reveals that temperature affects the expression of virulence- and pathogenicity-related genes.</title>
        <authorList>
            <person name="Felix C."/>
            <person name="Meneses R."/>
            <person name="Goncalves M.F.M."/>
            <person name="Tilleman L."/>
            <person name="Duarte A.S."/>
            <person name="Jorrin-Novo J.V."/>
            <person name="Van de Peer Y."/>
            <person name="Deforce D."/>
            <person name="Van Nieuwerburgh F."/>
            <person name="Esteves A.C."/>
            <person name="Alves A."/>
        </authorList>
    </citation>
    <scope>NUCLEOTIDE SEQUENCE [LARGE SCALE GENOMIC DNA]</scope>
    <source>
        <strain evidence="2 3">LA-SOL3</strain>
    </source>
</reference>
<dbReference type="AlphaFoldDB" id="A0A5N5DST1"/>
<comment type="caution">
    <text evidence="2">The sequence shown here is derived from an EMBL/GenBank/DDBJ whole genome shotgun (WGS) entry which is preliminary data.</text>
</comment>
<protein>
    <submittedName>
        <fullName evidence="2">Uncharacterized protein</fullName>
    </submittedName>
</protein>
<evidence type="ECO:0000313" key="3">
    <source>
        <dbReference type="Proteomes" id="UP000325902"/>
    </source>
</evidence>
<evidence type="ECO:0000313" key="2">
    <source>
        <dbReference type="EMBL" id="KAB2581089.1"/>
    </source>
</evidence>
<proteinExistence type="predicted"/>
<dbReference type="OrthoDB" id="10571684at2759"/>
<name>A0A5N5DST1_9PEZI</name>
<keyword evidence="3" id="KW-1185">Reference proteome</keyword>
<gene>
    <name evidence="2" type="ORF">DBV05_g80</name>
</gene>
<sequence length="390" mass="43752">MAWDPDKKPGPSRLKTTAHHDDPLSLGPPCPVPAAIQANPTDVHDPEDDFNSTVPFLLSYKGFQCCTAEGHKIPSNPIEAYMIASETNIRHCVCPVCAPFIASQVVHYYAQQHYRILGTRCEQNFSQALLAARRGAKLTVRKAKVDVRMRQVNFLRHSDLQTTGPSMDTGTQDQLQKKSVRWEKFVREYDGWPEVEEDEEDEPIGKGESFHLLPVNPSPSSATIAAALLVAALTFAATEPSEHRYPKRVPGYESICWCRHDLPPDPSIPCTDFDGMVMEYGPPTHLCMPCARLMSAKRAYFAAKQAHHDLLSHGGDTLDEGKGMESLLVTLKQAEQLVEWREEAREAMINSDAPGNHVICDIVEKNLAYDNTVYAQDFEEWQDRLKVWPN</sequence>